<accession>A0ACB9MU16</accession>
<reference evidence="2" key="1">
    <citation type="journal article" date="2023" name="Front. Plant Sci.">
        <title>Chromosomal-level genome assembly of Melastoma candidum provides insights into trichome evolution.</title>
        <authorList>
            <person name="Zhong Y."/>
            <person name="Wu W."/>
            <person name="Sun C."/>
            <person name="Zou P."/>
            <person name="Liu Y."/>
            <person name="Dai S."/>
            <person name="Zhou R."/>
        </authorList>
    </citation>
    <scope>NUCLEOTIDE SEQUENCE [LARGE SCALE GENOMIC DNA]</scope>
</reference>
<gene>
    <name evidence="1" type="ORF">MLD38_031273</name>
</gene>
<evidence type="ECO:0000313" key="2">
    <source>
        <dbReference type="Proteomes" id="UP001057402"/>
    </source>
</evidence>
<evidence type="ECO:0000313" key="1">
    <source>
        <dbReference type="EMBL" id="KAI4325910.1"/>
    </source>
</evidence>
<keyword evidence="2" id="KW-1185">Reference proteome</keyword>
<name>A0ACB9MU16_9MYRT</name>
<comment type="caution">
    <text evidence="1">The sequence shown here is derived from an EMBL/GenBank/DDBJ whole genome shotgun (WGS) entry which is preliminary data.</text>
</comment>
<dbReference type="EMBL" id="CM042888">
    <property type="protein sequence ID" value="KAI4325910.1"/>
    <property type="molecule type" value="Genomic_DNA"/>
</dbReference>
<dbReference type="Proteomes" id="UP001057402">
    <property type="component" value="Chromosome 9"/>
</dbReference>
<sequence length="171" mass="19075">MEGNKLKSLERVCDRAEALHRAGCAPKDNWFTWGEALLGIAECQNSLYSKRLFIDDAIQKLRFGLFLDVSDPHANWCLGKAYVACGLACPDRKLSRQHFLMASEFFENAVSLDPCNQKYKHSLDLLEEASRESSGISMDMDPEYGNGLIIPLSFLGVFVALSATFVLCSRS</sequence>
<proteinExistence type="predicted"/>
<protein>
    <submittedName>
        <fullName evidence="1">Uncharacterized protein</fullName>
    </submittedName>
</protein>
<organism evidence="1 2">
    <name type="scientific">Melastoma candidum</name>
    <dbReference type="NCBI Taxonomy" id="119954"/>
    <lineage>
        <taxon>Eukaryota</taxon>
        <taxon>Viridiplantae</taxon>
        <taxon>Streptophyta</taxon>
        <taxon>Embryophyta</taxon>
        <taxon>Tracheophyta</taxon>
        <taxon>Spermatophyta</taxon>
        <taxon>Magnoliopsida</taxon>
        <taxon>eudicotyledons</taxon>
        <taxon>Gunneridae</taxon>
        <taxon>Pentapetalae</taxon>
        <taxon>rosids</taxon>
        <taxon>malvids</taxon>
        <taxon>Myrtales</taxon>
        <taxon>Melastomataceae</taxon>
        <taxon>Melastomatoideae</taxon>
        <taxon>Melastomateae</taxon>
        <taxon>Melastoma</taxon>
    </lineage>
</organism>